<gene>
    <name evidence="1" type="ORF">S01H4_31660</name>
</gene>
<organism evidence="1">
    <name type="scientific">marine sediment metagenome</name>
    <dbReference type="NCBI Taxonomy" id="412755"/>
    <lineage>
        <taxon>unclassified sequences</taxon>
        <taxon>metagenomes</taxon>
        <taxon>ecological metagenomes</taxon>
    </lineage>
</organism>
<comment type="caution">
    <text evidence="1">The sequence shown here is derived from an EMBL/GenBank/DDBJ whole genome shotgun (WGS) entry which is preliminary data.</text>
</comment>
<evidence type="ECO:0000313" key="1">
    <source>
        <dbReference type="EMBL" id="GAG82071.1"/>
    </source>
</evidence>
<sequence>MSPKVFGRKAEELEAAGFREEAEILKTCRHKLNFYCCGG</sequence>
<accession>X1CCR6</accession>
<protein>
    <submittedName>
        <fullName evidence="1">Uncharacterized protein</fullName>
    </submittedName>
</protein>
<dbReference type="AlphaFoldDB" id="X1CCR6"/>
<reference evidence="1" key="1">
    <citation type="journal article" date="2014" name="Front. Microbiol.">
        <title>High frequency of phylogenetically diverse reductive dehalogenase-homologous genes in deep subseafloor sedimentary metagenomes.</title>
        <authorList>
            <person name="Kawai M."/>
            <person name="Futagami T."/>
            <person name="Toyoda A."/>
            <person name="Takaki Y."/>
            <person name="Nishi S."/>
            <person name="Hori S."/>
            <person name="Arai W."/>
            <person name="Tsubouchi T."/>
            <person name="Morono Y."/>
            <person name="Uchiyama I."/>
            <person name="Ito T."/>
            <person name="Fujiyama A."/>
            <person name="Inagaki F."/>
            <person name="Takami H."/>
        </authorList>
    </citation>
    <scope>NUCLEOTIDE SEQUENCE</scope>
    <source>
        <strain evidence="1">Expedition CK06-06</strain>
    </source>
</reference>
<dbReference type="EMBL" id="BART01016466">
    <property type="protein sequence ID" value="GAG82071.1"/>
    <property type="molecule type" value="Genomic_DNA"/>
</dbReference>
<name>X1CCR6_9ZZZZ</name>
<proteinExistence type="predicted"/>